<evidence type="ECO:0000313" key="1">
    <source>
        <dbReference type="EMBL" id="KAL3569873.1"/>
    </source>
</evidence>
<organism evidence="1 2">
    <name type="scientific">Populus alba</name>
    <name type="common">White poplar</name>
    <dbReference type="NCBI Taxonomy" id="43335"/>
    <lineage>
        <taxon>Eukaryota</taxon>
        <taxon>Viridiplantae</taxon>
        <taxon>Streptophyta</taxon>
        <taxon>Embryophyta</taxon>
        <taxon>Tracheophyta</taxon>
        <taxon>Spermatophyta</taxon>
        <taxon>Magnoliopsida</taxon>
        <taxon>eudicotyledons</taxon>
        <taxon>Gunneridae</taxon>
        <taxon>Pentapetalae</taxon>
        <taxon>rosids</taxon>
        <taxon>fabids</taxon>
        <taxon>Malpighiales</taxon>
        <taxon>Salicaceae</taxon>
        <taxon>Saliceae</taxon>
        <taxon>Populus</taxon>
    </lineage>
</organism>
<dbReference type="Proteomes" id="UP000309997">
    <property type="component" value="Unassembled WGS sequence"/>
</dbReference>
<evidence type="ECO:0000313" key="2">
    <source>
        <dbReference type="Proteomes" id="UP000309997"/>
    </source>
</evidence>
<accession>A0ACC4AUH3</accession>
<comment type="caution">
    <text evidence="1">The sequence shown here is derived from an EMBL/GenBank/DDBJ whole genome shotgun (WGS) entry which is preliminary data.</text>
</comment>
<sequence length="88" mass="10224">MVIVVVKQMREEGEPPLMAVEHECNPVEWALRKVFLVVAFAGTSLAENRHSYNFPWVLHCSGPRQKDTWCHRPDVCCCCRRRQKGPCR</sequence>
<name>A0ACC4AUH3_POPAL</name>
<protein>
    <submittedName>
        <fullName evidence="1">Uncharacterized protein</fullName>
    </submittedName>
</protein>
<proteinExistence type="predicted"/>
<keyword evidence="2" id="KW-1185">Reference proteome</keyword>
<reference evidence="1 2" key="1">
    <citation type="journal article" date="2024" name="Plant Biotechnol. J.">
        <title>Genome and CRISPR/Cas9 system of a widespread forest tree (Populus alba) in the world.</title>
        <authorList>
            <person name="Liu Y.J."/>
            <person name="Jiang P.F."/>
            <person name="Han X.M."/>
            <person name="Li X.Y."/>
            <person name="Wang H.M."/>
            <person name="Wang Y.J."/>
            <person name="Wang X.X."/>
            <person name="Zeng Q.Y."/>
        </authorList>
    </citation>
    <scope>NUCLEOTIDE SEQUENCE [LARGE SCALE GENOMIC DNA]</scope>
    <source>
        <strain evidence="2">cv. PAL-ZL1</strain>
    </source>
</reference>
<dbReference type="EMBL" id="RCHU02000016">
    <property type="protein sequence ID" value="KAL3569873.1"/>
    <property type="molecule type" value="Genomic_DNA"/>
</dbReference>
<gene>
    <name evidence="1" type="ORF">D5086_029763</name>
</gene>